<evidence type="ECO:0000259" key="5">
    <source>
        <dbReference type="PROSITE" id="PS50002"/>
    </source>
</evidence>
<dbReference type="GO" id="GO:0005737">
    <property type="term" value="C:cytoplasm"/>
    <property type="evidence" value="ECO:0007669"/>
    <property type="project" value="TreeGrafter"/>
</dbReference>
<evidence type="ECO:0000256" key="2">
    <source>
        <dbReference type="ARBA" id="ARBA00022468"/>
    </source>
</evidence>
<feature type="region of interest" description="Disordered" evidence="4">
    <location>
        <begin position="536"/>
        <end position="560"/>
    </location>
</feature>
<organism evidence="9">
    <name type="scientific">Phallusia mammillata</name>
    <dbReference type="NCBI Taxonomy" id="59560"/>
    <lineage>
        <taxon>Eukaryota</taxon>
        <taxon>Metazoa</taxon>
        <taxon>Chordata</taxon>
        <taxon>Tunicata</taxon>
        <taxon>Ascidiacea</taxon>
        <taxon>Phlebobranchia</taxon>
        <taxon>Ascidiidae</taxon>
        <taxon>Phallusia</taxon>
    </lineage>
</organism>
<dbReference type="SMART" id="SM00324">
    <property type="entry name" value="RhoGAP"/>
    <property type="match status" value="1"/>
</dbReference>
<dbReference type="InterPro" id="IPR050729">
    <property type="entry name" value="Rho-GAP"/>
</dbReference>
<feature type="compositionally biased region" description="Basic and acidic residues" evidence="4">
    <location>
        <begin position="548"/>
        <end position="560"/>
    </location>
</feature>
<feature type="domain" description="PH" evidence="6">
    <location>
        <begin position="677"/>
        <end position="788"/>
    </location>
</feature>
<dbReference type="InterPro" id="IPR011993">
    <property type="entry name" value="PH-like_dom_sf"/>
</dbReference>
<dbReference type="PROSITE" id="PS50238">
    <property type="entry name" value="RHOGAP"/>
    <property type="match status" value="1"/>
</dbReference>
<dbReference type="InterPro" id="IPR036020">
    <property type="entry name" value="WW_dom_sf"/>
</dbReference>
<dbReference type="Gene3D" id="1.10.555.10">
    <property type="entry name" value="Rho GTPase activation protein"/>
    <property type="match status" value="1"/>
</dbReference>
<feature type="region of interest" description="Disordered" evidence="4">
    <location>
        <begin position="624"/>
        <end position="643"/>
    </location>
</feature>
<dbReference type="InterPro" id="IPR001849">
    <property type="entry name" value="PH_domain"/>
</dbReference>
<feature type="domain" description="WW" evidence="7">
    <location>
        <begin position="494"/>
        <end position="522"/>
    </location>
</feature>
<evidence type="ECO:0000256" key="1">
    <source>
        <dbReference type="ARBA" id="ARBA00022443"/>
    </source>
</evidence>
<dbReference type="SUPFAM" id="SSF48350">
    <property type="entry name" value="GTPase activation domain, GAP"/>
    <property type="match status" value="1"/>
</dbReference>
<dbReference type="Pfam" id="PF00397">
    <property type="entry name" value="WW"/>
    <property type="match status" value="1"/>
</dbReference>
<accession>A0A6F9D7H7</accession>
<dbReference type="PROSITE" id="PS50002">
    <property type="entry name" value="SH3"/>
    <property type="match status" value="1"/>
</dbReference>
<proteinExistence type="evidence at transcript level"/>
<dbReference type="Pfam" id="PF00169">
    <property type="entry name" value="PH"/>
    <property type="match status" value="1"/>
</dbReference>
<dbReference type="InterPro" id="IPR000198">
    <property type="entry name" value="RhoGAP_dom"/>
</dbReference>
<dbReference type="PANTHER" id="PTHR23176:SF129">
    <property type="entry name" value="RHO GTPASE ACTIVATING PROTEIN AT 16F, ISOFORM E-RELATED"/>
    <property type="match status" value="1"/>
</dbReference>
<feature type="region of interest" description="Disordered" evidence="4">
    <location>
        <begin position="91"/>
        <end position="113"/>
    </location>
</feature>
<dbReference type="SUPFAM" id="SSF50044">
    <property type="entry name" value="SH3-domain"/>
    <property type="match status" value="1"/>
</dbReference>
<evidence type="ECO:0000259" key="8">
    <source>
        <dbReference type="PROSITE" id="PS50238"/>
    </source>
</evidence>
<feature type="domain" description="SH3" evidence="5">
    <location>
        <begin position="8"/>
        <end position="71"/>
    </location>
</feature>
<dbReference type="InterPro" id="IPR001452">
    <property type="entry name" value="SH3_domain"/>
</dbReference>
<keyword evidence="1 3" id="KW-0728">SH3 domain</keyword>
<feature type="compositionally biased region" description="Low complexity" evidence="4">
    <location>
        <begin position="399"/>
        <end position="408"/>
    </location>
</feature>
<feature type="region of interest" description="Disordered" evidence="4">
    <location>
        <begin position="805"/>
        <end position="844"/>
    </location>
</feature>
<dbReference type="InterPro" id="IPR036028">
    <property type="entry name" value="SH3-like_dom_sf"/>
</dbReference>
<dbReference type="InterPro" id="IPR001202">
    <property type="entry name" value="WW_dom"/>
</dbReference>
<name>A0A6F9D7H7_9ASCI</name>
<dbReference type="GO" id="GO:0005096">
    <property type="term" value="F:GTPase activator activity"/>
    <property type="evidence" value="ECO:0007669"/>
    <property type="project" value="UniProtKB-KW"/>
</dbReference>
<feature type="region of interest" description="Disordered" evidence="4">
    <location>
        <begin position="658"/>
        <end position="679"/>
    </location>
</feature>
<feature type="compositionally biased region" description="Basic residues" evidence="4">
    <location>
        <begin position="818"/>
        <end position="831"/>
    </location>
</feature>
<dbReference type="GO" id="GO:0007165">
    <property type="term" value="P:signal transduction"/>
    <property type="evidence" value="ECO:0007669"/>
    <property type="project" value="InterPro"/>
</dbReference>
<dbReference type="Gene3D" id="2.20.70.10">
    <property type="match status" value="1"/>
</dbReference>
<feature type="compositionally biased region" description="Basic and acidic residues" evidence="4">
    <location>
        <begin position="312"/>
        <end position="329"/>
    </location>
</feature>
<feature type="compositionally biased region" description="Basic and acidic residues" evidence="4">
    <location>
        <begin position="96"/>
        <end position="109"/>
    </location>
</feature>
<dbReference type="PROSITE" id="PS50003">
    <property type="entry name" value="PH_DOMAIN"/>
    <property type="match status" value="1"/>
</dbReference>
<dbReference type="Gene3D" id="2.30.30.40">
    <property type="entry name" value="SH3 Domains"/>
    <property type="match status" value="1"/>
</dbReference>
<dbReference type="PANTHER" id="PTHR23176">
    <property type="entry name" value="RHO/RAC/CDC GTPASE-ACTIVATING PROTEIN"/>
    <property type="match status" value="1"/>
</dbReference>
<feature type="compositionally biased region" description="Basic and acidic residues" evidence="4">
    <location>
        <begin position="833"/>
        <end position="844"/>
    </location>
</feature>
<dbReference type="FunFam" id="1.10.555.10:FF:000003">
    <property type="entry name" value="Putative rho GTPase-activating protein 12"/>
    <property type="match status" value="1"/>
</dbReference>
<evidence type="ECO:0000256" key="3">
    <source>
        <dbReference type="PROSITE-ProRule" id="PRU00192"/>
    </source>
</evidence>
<dbReference type="Gene3D" id="2.30.29.30">
    <property type="entry name" value="Pleckstrin-homology domain (PH domain)/Phosphotyrosine-binding domain (PTB)"/>
    <property type="match status" value="1"/>
</dbReference>
<dbReference type="Pfam" id="PF00620">
    <property type="entry name" value="RhoGAP"/>
    <property type="match status" value="1"/>
</dbReference>
<evidence type="ECO:0000259" key="6">
    <source>
        <dbReference type="PROSITE" id="PS50003"/>
    </source>
</evidence>
<gene>
    <name evidence="9" type="primary">Arhgap12</name>
</gene>
<feature type="compositionally biased region" description="Basic and acidic residues" evidence="4">
    <location>
        <begin position="632"/>
        <end position="642"/>
    </location>
</feature>
<dbReference type="PROSITE" id="PS01159">
    <property type="entry name" value="WW_DOMAIN_1"/>
    <property type="match status" value="1"/>
</dbReference>
<feature type="compositionally biased region" description="Low complexity" evidence="4">
    <location>
        <begin position="445"/>
        <end position="457"/>
    </location>
</feature>
<reference evidence="9" key="1">
    <citation type="submission" date="2020-04" db="EMBL/GenBank/DDBJ databases">
        <authorList>
            <person name="Neveu A P."/>
        </authorList>
    </citation>
    <scope>NUCLEOTIDE SEQUENCE</scope>
    <source>
        <tissue evidence="9">Whole embryo</tissue>
    </source>
</reference>
<dbReference type="SMART" id="SM00456">
    <property type="entry name" value="WW"/>
    <property type="match status" value="2"/>
</dbReference>
<dbReference type="CDD" id="cd13233">
    <property type="entry name" value="PH_ARHGAP9-like"/>
    <property type="match status" value="1"/>
</dbReference>
<feature type="region of interest" description="Disordered" evidence="4">
    <location>
        <begin position="160"/>
        <end position="477"/>
    </location>
</feature>
<protein>
    <submittedName>
        <fullName evidence="9">Rho GTPase-activating protein 12</fullName>
    </submittedName>
</protein>
<feature type="domain" description="Rho-GAP" evidence="8">
    <location>
        <begin position="873"/>
        <end position="1069"/>
    </location>
</feature>
<dbReference type="InterPro" id="IPR008936">
    <property type="entry name" value="Rho_GTPase_activation_prot"/>
</dbReference>
<dbReference type="PROSITE" id="PS50020">
    <property type="entry name" value="WW_DOMAIN_2"/>
    <property type="match status" value="1"/>
</dbReference>
<dbReference type="AlphaFoldDB" id="A0A6F9D7H7"/>
<evidence type="ECO:0000256" key="4">
    <source>
        <dbReference type="SAM" id="MobiDB-lite"/>
    </source>
</evidence>
<dbReference type="Pfam" id="PF00018">
    <property type="entry name" value="SH3_1"/>
    <property type="match status" value="1"/>
</dbReference>
<feature type="compositionally biased region" description="Basic residues" evidence="4">
    <location>
        <begin position="337"/>
        <end position="350"/>
    </location>
</feature>
<feature type="compositionally biased region" description="Polar residues" evidence="4">
    <location>
        <begin position="358"/>
        <end position="392"/>
    </location>
</feature>
<dbReference type="SUPFAM" id="SSF50729">
    <property type="entry name" value="PH domain-like"/>
    <property type="match status" value="1"/>
</dbReference>
<feature type="compositionally biased region" description="Basic and acidic residues" evidence="4">
    <location>
        <begin position="226"/>
        <end position="261"/>
    </location>
</feature>
<dbReference type="SMART" id="SM00233">
    <property type="entry name" value="PH"/>
    <property type="match status" value="1"/>
</dbReference>
<keyword evidence="2" id="KW-0343">GTPase activation</keyword>
<dbReference type="EMBL" id="LR783011">
    <property type="protein sequence ID" value="CAB3222785.1"/>
    <property type="molecule type" value="mRNA"/>
</dbReference>
<evidence type="ECO:0000313" key="9">
    <source>
        <dbReference type="EMBL" id="CAB3222785.1"/>
    </source>
</evidence>
<sequence length="1071" mass="122432">MSSINADDLGRVVKVEYSYKYKANDGRYISIEEGEEFILVKKSNADWWQVIRLEEKKPIYIPAAYVKETTLPKRYPEHPYFKKAYQALQKSKKKQRSLEPIKKDQDRPLSRAFHSGNERLIAVSGSREDLTVVTALPGDNKLSELRASCDSLDRFIENENPYDEVPYEPSHKFSKQGKTKKHSFEEPEYENLETIQKSVDDQTKAKSSSSPRTSEKDSKSPSLKSQQDKSEQISSKEDKPRTSTDPSPRKAGYEENWELHLDNQTGSKYYYETHSGAMRTMPPRKKVPPPSPPQSIERIHGSMPVPPPVPDVSKKPSFDRSRLSPHSDEDIQPVPLQRRRTSPARYKNSHRSPLISRANHTNTPVQLSPNKDNQDPWSPIQNMPSPTQNTLDGSLELPNNNNSNNRSSFTFSQLSPDAENKTSKHKKALSDSNKQYPEHHTSPLSSKRSSQKSRSSSFTTEDLRRLSPSSSKWRREMSPDGEVVFIHDLNGDRWHQMVDDTSGNYYYFNELTRQTSWQLPESDAHDDVENVKEVEHFTGQESDEEPEIITKQERSSSRKANTLERDTVLHVKPLNDLQQHTASLPPNASLAVASPVNLKPRHGRTFARQVDRVMHARSMIMLSGTSNMSSPTEEHSQHDHNPLKTSLSECDLLNDSPGASRFGQEGDHTTVPPPHPMIERQGRLNWTKLMDAGKKQRKNWVQQWVVLLANNLLFYKDQKQAIMTKSTPHGKPESSCDLRGATIDWAKDKSSKKNVVELQTVRGLSLLLQHDDQSTIKKWLNAVKETIQRANHVDPLDPYILHDRLGVDEGEEENDTKKNKKDKKKKTKPPSRHGSDAKNSDKVRTKLKKFIGRRPTMESLQERGIIQESVFGCPLEKLCEKEQSFVPKFIQMCVEEVEKRGLDVDGIYRVSGNLSHVQKLRYMIDRDEKVDLSEPQWEDIHLITGALKMFLRELPEPVIPFNFFDKFIASCKIQDERQRIASMKSLVRVLPKANGKTLKYLMKHFCKVVEHSSSNRMQVQNVAIVFGPTLLLKPPDESPGGGAAGHMHVYMVYQNQIVDYMLTEYEVIFGN</sequence>
<dbReference type="SUPFAM" id="SSF51045">
    <property type="entry name" value="WW domain"/>
    <property type="match status" value="1"/>
</dbReference>
<feature type="compositionally biased region" description="Basic residues" evidence="4">
    <location>
        <begin position="172"/>
        <end position="181"/>
    </location>
</feature>
<evidence type="ECO:0000259" key="7">
    <source>
        <dbReference type="PROSITE" id="PS50020"/>
    </source>
</evidence>